<name>A0A502D3W5_9MICO</name>
<dbReference type="RefSeq" id="WP_140737424.1">
    <property type="nucleotide sequence ID" value="NZ_RCZM01000001.1"/>
</dbReference>
<keyword evidence="3" id="KW-1185">Reference proteome</keyword>
<dbReference type="PANTHER" id="PTHR36440:SF1">
    <property type="entry name" value="PUTATIVE (AFU_ORTHOLOGUE AFUA_8G07350)-RELATED"/>
    <property type="match status" value="1"/>
</dbReference>
<evidence type="ECO:0000313" key="2">
    <source>
        <dbReference type="EMBL" id="TPG19773.1"/>
    </source>
</evidence>
<dbReference type="InterPro" id="IPR013096">
    <property type="entry name" value="Cupin_2"/>
</dbReference>
<dbReference type="OrthoDB" id="9791637at2"/>
<evidence type="ECO:0000313" key="3">
    <source>
        <dbReference type="Proteomes" id="UP000317722"/>
    </source>
</evidence>
<dbReference type="PANTHER" id="PTHR36440">
    <property type="entry name" value="PUTATIVE (AFU_ORTHOLOGUE AFUA_8G07350)-RELATED"/>
    <property type="match status" value="1"/>
</dbReference>
<organism evidence="2 3">
    <name type="scientific">Pedococcus bigeumensis</name>
    <dbReference type="NCBI Taxonomy" id="433644"/>
    <lineage>
        <taxon>Bacteria</taxon>
        <taxon>Bacillati</taxon>
        <taxon>Actinomycetota</taxon>
        <taxon>Actinomycetes</taxon>
        <taxon>Micrococcales</taxon>
        <taxon>Intrasporangiaceae</taxon>
        <taxon>Pedococcus</taxon>
    </lineage>
</organism>
<dbReference type="Pfam" id="PF07883">
    <property type="entry name" value="Cupin_2"/>
    <property type="match status" value="1"/>
</dbReference>
<feature type="domain" description="Cupin type-2" evidence="1">
    <location>
        <begin position="37"/>
        <end position="100"/>
    </location>
</feature>
<dbReference type="AlphaFoldDB" id="A0A502D3W5"/>
<dbReference type="Proteomes" id="UP000317722">
    <property type="component" value="Unassembled WGS sequence"/>
</dbReference>
<reference evidence="2 3" key="1">
    <citation type="journal article" date="2019" name="Environ. Microbiol.">
        <title>Species interactions and distinct microbial communities in high Arctic permafrost affected cryosols are associated with the CH4 and CO2 gas fluxes.</title>
        <authorList>
            <person name="Altshuler I."/>
            <person name="Hamel J."/>
            <person name="Turney S."/>
            <person name="Magnuson E."/>
            <person name="Levesque R."/>
            <person name="Greer C."/>
            <person name="Whyte L.G."/>
        </authorList>
    </citation>
    <scope>NUCLEOTIDE SEQUENCE [LARGE SCALE GENOMIC DNA]</scope>
    <source>
        <strain evidence="2 3">S9.3A</strain>
    </source>
</reference>
<comment type="caution">
    <text evidence="2">The sequence shown here is derived from an EMBL/GenBank/DDBJ whole genome shotgun (WGS) entry which is preliminary data.</text>
</comment>
<evidence type="ECO:0000259" key="1">
    <source>
        <dbReference type="Pfam" id="PF07883"/>
    </source>
</evidence>
<dbReference type="InterPro" id="IPR011051">
    <property type="entry name" value="RmlC_Cupin_sf"/>
</dbReference>
<dbReference type="InterPro" id="IPR014710">
    <property type="entry name" value="RmlC-like_jellyroll"/>
</dbReference>
<dbReference type="SUPFAM" id="SSF51182">
    <property type="entry name" value="RmlC-like cupins"/>
    <property type="match status" value="1"/>
</dbReference>
<protein>
    <submittedName>
        <fullName evidence="2">Cupin domain-containing protein</fullName>
    </submittedName>
</protein>
<proteinExistence type="predicted"/>
<gene>
    <name evidence="2" type="ORF">EAH86_04935</name>
</gene>
<dbReference type="EMBL" id="RCZM01000001">
    <property type="protein sequence ID" value="TPG19773.1"/>
    <property type="molecule type" value="Genomic_DNA"/>
</dbReference>
<accession>A0A502D3W5</accession>
<dbReference type="Gene3D" id="2.60.120.10">
    <property type="entry name" value="Jelly Rolls"/>
    <property type="match status" value="1"/>
</dbReference>
<sequence>MVNVGDVIENPVTGERITFVRTSEQTGGALAELDLELSPTAFLAAEHIHRSQEEKFHVLDGGILLRCRGEESISGPGDTVVVPAGAPHAWAPHGGAAARVRITFTPGAGIEQFFDEFFRLAREGRVNAKGMPSLPITARLGLAHDMYLAGPPVPLQRAAFRVLATTDRLLHRSGS</sequence>
<dbReference type="InterPro" id="IPR053146">
    <property type="entry name" value="QDO-like"/>
</dbReference>